<dbReference type="PROSITE" id="PS00758">
    <property type="entry name" value="ARGE_DAPE_CPG2_1"/>
    <property type="match status" value="1"/>
</dbReference>
<accession>A0A1H1WRS2</accession>
<dbReference type="NCBIfam" id="NF005913">
    <property type="entry name" value="PRK07906.1"/>
    <property type="match status" value="1"/>
</dbReference>
<keyword evidence="9" id="KW-1185">Reference proteome</keyword>
<dbReference type="AlphaFoldDB" id="A0A1H1WRS2"/>
<dbReference type="GO" id="GO:0016787">
    <property type="term" value="F:hydrolase activity"/>
    <property type="evidence" value="ECO:0007669"/>
    <property type="project" value="UniProtKB-KW"/>
</dbReference>
<comment type="cofactor">
    <cofactor evidence="1">
        <name>Zn(2+)</name>
        <dbReference type="ChEBI" id="CHEBI:29105"/>
    </cofactor>
</comment>
<evidence type="ECO:0000256" key="5">
    <source>
        <dbReference type="ARBA" id="ARBA00022833"/>
    </source>
</evidence>
<reference evidence="8 9" key="1">
    <citation type="submission" date="2016-10" db="EMBL/GenBank/DDBJ databases">
        <authorList>
            <person name="de Groot N.N."/>
        </authorList>
    </citation>
    <scope>NUCLEOTIDE SEQUENCE [LARGE SCALE GENOMIC DNA]</scope>
    <source>
        <strain evidence="8 9">DSM 22024</strain>
    </source>
</reference>
<protein>
    <submittedName>
        <fullName evidence="8">Acetylornithine deacetylase/Succinyl-diaminopimelate desuccinylase</fullName>
    </submittedName>
</protein>
<feature type="domain" description="Peptidase M20 dimerisation" evidence="7">
    <location>
        <begin position="212"/>
        <end position="341"/>
    </location>
</feature>
<name>A0A1H1WRS2_9ACTN</name>
<dbReference type="InterPro" id="IPR001261">
    <property type="entry name" value="ArgE/DapE_CS"/>
</dbReference>
<comment type="similarity">
    <text evidence="2">Belongs to the peptidase M20A family.</text>
</comment>
<dbReference type="PANTHER" id="PTHR43808">
    <property type="entry name" value="ACETYLORNITHINE DEACETYLASE"/>
    <property type="match status" value="1"/>
</dbReference>
<evidence type="ECO:0000256" key="6">
    <source>
        <dbReference type="SAM" id="MobiDB-lite"/>
    </source>
</evidence>
<feature type="compositionally biased region" description="Polar residues" evidence="6">
    <location>
        <begin position="1"/>
        <end position="12"/>
    </location>
</feature>
<evidence type="ECO:0000256" key="1">
    <source>
        <dbReference type="ARBA" id="ARBA00001947"/>
    </source>
</evidence>
<sequence length="455" mass="48629">MSDDAQQPTSASGAADRRSAPDADVVEICRDLIRIDTCNYGNGQGDGPGERDAAEYVAGLLSEAGLEPLMFEPEPRRTSVVARWEGADPNAEPLLVHGHLDVVPAIAADWSVDPFAGEIKDGCLWGRGAVDMKDFDAMVLSVLKARARDGRPPRRPVVLAFTADEEAGSRKGAHWLVEKHPEILDGCTEAIGEVGGFSLTVRDDLRLYPVQTAEKGMAWMRMRAKGTAGHGSMRNDDNSVTELAAAVARIGAHKWPVRLTPSVRAFLAEVSDALGVDLNADDPSDVEATLARLGSVSRAIGATLSNTANPTMLDAGYKANVIPGEATAIIDGRFVPGGEEEFLATIDGLIGDKVAREILNYDVATETEFAGALVEAMKSSLVAEDPQGRAVPYLMFGGTDGKAWSRLGIQCFGFAPLRLPPDLDFVGMFHGIDERVPTDALEFGARVMDRFLDQA</sequence>
<proteinExistence type="inferred from homology"/>
<dbReference type="SUPFAM" id="SSF53187">
    <property type="entry name" value="Zn-dependent exopeptidases"/>
    <property type="match status" value="1"/>
</dbReference>
<evidence type="ECO:0000313" key="8">
    <source>
        <dbReference type="EMBL" id="SDS99732.1"/>
    </source>
</evidence>
<dbReference type="InterPro" id="IPR002933">
    <property type="entry name" value="Peptidase_M20"/>
</dbReference>
<keyword evidence="3" id="KW-0479">Metal-binding</keyword>
<dbReference type="Proteomes" id="UP000198983">
    <property type="component" value="Chromosome I"/>
</dbReference>
<dbReference type="InterPro" id="IPR036264">
    <property type="entry name" value="Bact_exopeptidase_dim_dom"/>
</dbReference>
<evidence type="ECO:0000313" key="9">
    <source>
        <dbReference type="Proteomes" id="UP000198983"/>
    </source>
</evidence>
<evidence type="ECO:0000256" key="4">
    <source>
        <dbReference type="ARBA" id="ARBA00022801"/>
    </source>
</evidence>
<dbReference type="InterPro" id="IPR050072">
    <property type="entry name" value="Peptidase_M20A"/>
</dbReference>
<dbReference type="STRING" id="117157.SAMN04489717_4638"/>
<feature type="region of interest" description="Disordered" evidence="6">
    <location>
        <begin position="1"/>
        <end position="22"/>
    </location>
</feature>
<dbReference type="RefSeq" id="WP_092655704.1">
    <property type="nucleotide sequence ID" value="NZ_LT629732.1"/>
</dbReference>
<dbReference type="GO" id="GO:0046872">
    <property type="term" value="F:metal ion binding"/>
    <property type="evidence" value="ECO:0007669"/>
    <property type="project" value="UniProtKB-KW"/>
</dbReference>
<evidence type="ECO:0000256" key="2">
    <source>
        <dbReference type="ARBA" id="ARBA00006247"/>
    </source>
</evidence>
<dbReference type="EMBL" id="LT629732">
    <property type="protein sequence ID" value="SDS99732.1"/>
    <property type="molecule type" value="Genomic_DNA"/>
</dbReference>
<dbReference type="Gene3D" id="3.40.630.10">
    <property type="entry name" value="Zn peptidases"/>
    <property type="match status" value="1"/>
</dbReference>
<dbReference type="Gene3D" id="3.30.70.360">
    <property type="match status" value="1"/>
</dbReference>
<dbReference type="Pfam" id="PF01546">
    <property type="entry name" value="Peptidase_M20"/>
    <property type="match status" value="1"/>
</dbReference>
<dbReference type="SUPFAM" id="SSF55031">
    <property type="entry name" value="Bacterial exopeptidase dimerisation domain"/>
    <property type="match status" value="1"/>
</dbReference>
<keyword evidence="4" id="KW-0378">Hydrolase</keyword>
<gene>
    <name evidence="8" type="ORF">SAMN04489717_4638</name>
</gene>
<dbReference type="FunFam" id="1.10.150.900:FF:000002">
    <property type="entry name" value="M20/M25/M40 family peptidase"/>
    <property type="match status" value="1"/>
</dbReference>
<keyword evidence="5" id="KW-0862">Zinc</keyword>
<dbReference type="Pfam" id="PF07687">
    <property type="entry name" value="M20_dimer"/>
    <property type="match status" value="1"/>
</dbReference>
<dbReference type="OrthoDB" id="7055905at2"/>
<dbReference type="InterPro" id="IPR011650">
    <property type="entry name" value="Peptidase_M20_dimer"/>
</dbReference>
<dbReference type="PANTHER" id="PTHR43808:SF8">
    <property type="entry name" value="PEPTIDASE M20 DIMERISATION DOMAIN-CONTAINING PROTEIN"/>
    <property type="match status" value="1"/>
</dbReference>
<dbReference type="Gene3D" id="1.10.150.900">
    <property type="match status" value="1"/>
</dbReference>
<evidence type="ECO:0000256" key="3">
    <source>
        <dbReference type="ARBA" id="ARBA00022723"/>
    </source>
</evidence>
<evidence type="ECO:0000259" key="7">
    <source>
        <dbReference type="Pfam" id="PF07687"/>
    </source>
</evidence>
<organism evidence="8 9">
    <name type="scientific">Actinopolymorpha singaporensis</name>
    <dbReference type="NCBI Taxonomy" id="117157"/>
    <lineage>
        <taxon>Bacteria</taxon>
        <taxon>Bacillati</taxon>
        <taxon>Actinomycetota</taxon>
        <taxon>Actinomycetes</taxon>
        <taxon>Propionibacteriales</taxon>
        <taxon>Actinopolymorphaceae</taxon>
        <taxon>Actinopolymorpha</taxon>
    </lineage>
</organism>